<comment type="similarity">
    <text evidence="1">Belongs to the protein-tyrosine phosphatase family. Non-receptor class dual specificity subfamily.</text>
</comment>
<dbReference type="InterPro" id="IPR000387">
    <property type="entry name" value="Tyr_Pase_dom"/>
</dbReference>
<dbReference type="PROSITE" id="PS50056">
    <property type="entry name" value="TYR_PHOSPHATASE_2"/>
    <property type="match status" value="1"/>
</dbReference>
<dbReference type="Gene3D" id="3.90.190.10">
    <property type="entry name" value="Protein tyrosine phosphatase superfamily"/>
    <property type="match status" value="1"/>
</dbReference>
<dbReference type="PROSITE" id="PS50054">
    <property type="entry name" value="TYR_PHOSPHATASE_DUAL"/>
    <property type="match status" value="1"/>
</dbReference>
<evidence type="ECO:0000259" key="3">
    <source>
        <dbReference type="PROSITE" id="PS50054"/>
    </source>
</evidence>
<dbReference type="SUPFAM" id="SSF52799">
    <property type="entry name" value="(Phosphotyrosine protein) phosphatases II"/>
    <property type="match status" value="1"/>
</dbReference>
<feature type="compositionally biased region" description="Acidic residues" evidence="2">
    <location>
        <begin position="329"/>
        <end position="343"/>
    </location>
</feature>
<gene>
    <name evidence="5" type="ORF">KUDE01_001751</name>
</gene>
<feature type="region of interest" description="Disordered" evidence="2">
    <location>
        <begin position="325"/>
        <end position="344"/>
    </location>
</feature>
<dbReference type="SMART" id="SM00195">
    <property type="entry name" value="DSPc"/>
    <property type="match status" value="1"/>
</dbReference>
<dbReference type="PRINTS" id="PR01909">
    <property type="entry name" value="ADSPHPHTASEA"/>
</dbReference>
<dbReference type="InterPro" id="IPR020422">
    <property type="entry name" value="TYR_PHOSPHATASE_DUAL_dom"/>
</dbReference>
<reference evidence="5" key="1">
    <citation type="submission" date="2023-04" db="EMBL/GenBank/DDBJ databases">
        <title>Chromosome-level genome of Chaenocephalus aceratus.</title>
        <authorList>
            <person name="Park H."/>
        </authorList>
    </citation>
    <scope>NUCLEOTIDE SEQUENCE</scope>
    <source>
        <strain evidence="5">DE</strain>
        <tissue evidence="5">Muscle</tissue>
    </source>
</reference>
<dbReference type="PANTHER" id="PTHR45682:SF4">
    <property type="entry name" value="SERINE_THREONINE_TYROSINE-INTERACTING-LIKE PROTEIN 2"/>
    <property type="match status" value="1"/>
</dbReference>
<dbReference type="AlphaFoldDB" id="A0AAD9B856"/>
<evidence type="ECO:0000256" key="2">
    <source>
        <dbReference type="SAM" id="MobiDB-lite"/>
    </source>
</evidence>
<comment type="caution">
    <text evidence="5">The sequence shown here is derived from an EMBL/GenBank/DDBJ whole genome shotgun (WGS) entry which is preliminary data.</text>
</comment>
<proteinExistence type="inferred from homology"/>
<accession>A0AAD9B856</accession>
<evidence type="ECO:0000259" key="4">
    <source>
        <dbReference type="PROSITE" id="PS50056"/>
    </source>
</evidence>
<feature type="compositionally biased region" description="Polar residues" evidence="2">
    <location>
        <begin position="1"/>
        <end position="14"/>
    </location>
</feature>
<dbReference type="EMBL" id="JASDAP010000028">
    <property type="protein sequence ID" value="KAK1876428.1"/>
    <property type="molecule type" value="Genomic_DNA"/>
</dbReference>
<dbReference type="GO" id="GO:0005737">
    <property type="term" value="C:cytoplasm"/>
    <property type="evidence" value="ECO:0007669"/>
    <property type="project" value="TreeGrafter"/>
</dbReference>
<dbReference type="GO" id="GO:0043409">
    <property type="term" value="P:negative regulation of MAPK cascade"/>
    <property type="evidence" value="ECO:0007669"/>
    <property type="project" value="TreeGrafter"/>
</dbReference>
<feature type="domain" description="Tyrosine-protein phosphatase" evidence="3">
    <location>
        <begin position="154"/>
        <end position="302"/>
    </location>
</feature>
<feature type="region of interest" description="Disordered" evidence="2">
    <location>
        <begin position="1"/>
        <end position="23"/>
    </location>
</feature>
<evidence type="ECO:0000313" key="5">
    <source>
        <dbReference type="EMBL" id="KAK1876428.1"/>
    </source>
</evidence>
<dbReference type="GO" id="GO:0008138">
    <property type="term" value="F:protein tyrosine/serine/threonine phosphatase activity"/>
    <property type="evidence" value="ECO:0007669"/>
    <property type="project" value="InterPro"/>
</dbReference>
<dbReference type="PANTHER" id="PTHR45682">
    <property type="entry name" value="AGAP008228-PA"/>
    <property type="match status" value="1"/>
</dbReference>
<dbReference type="Proteomes" id="UP001228049">
    <property type="component" value="Unassembled WGS sequence"/>
</dbReference>
<protein>
    <submittedName>
        <fullName evidence="5">Inactive dual specificity phosphatase 27</fullName>
    </submittedName>
</protein>
<dbReference type="GO" id="GO:0033549">
    <property type="term" value="F:MAP kinase phosphatase activity"/>
    <property type="evidence" value="ECO:0007669"/>
    <property type="project" value="TreeGrafter"/>
</dbReference>
<dbReference type="InterPro" id="IPR029021">
    <property type="entry name" value="Prot-tyrosine_phosphatase-like"/>
</dbReference>
<dbReference type="Pfam" id="PF00782">
    <property type="entry name" value="DSPc"/>
    <property type="match status" value="1"/>
</dbReference>
<feature type="domain" description="Tyrosine specific protein phosphatases" evidence="4">
    <location>
        <begin position="229"/>
        <end position="281"/>
    </location>
</feature>
<keyword evidence="6" id="KW-1185">Reference proteome</keyword>
<dbReference type="InterPro" id="IPR000340">
    <property type="entry name" value="Dual-sp_phosphatase_cat-dom"/>
</dbReference>
<name>A0AAD9B856_DISEL</name>
<organism evidence="5 6">
    <name type="scientific">Dissostichus eleginoides</name>
    <name type="common">Patagonian toothfish</name>
    <name type="synonym">Dissostichus amissus</name>
    <dbReference type="NCBI Taxonomy" id="100907"/>
    <lineage>
        <taxon>Eukaryota</taxon>
        <taxon>Metazoa</taxon>
        <taxon>Chordata</taxon>
        <taxon>Craniata</taxon>
        <taxon>Vertebrata</taxon>
        <taxon>Euteleostomi</taxon>
        <taxon>Actinopterygii</taxon>
        <taxon>Neopterygii</taxon>
        <taxon>Teleostei</taxon>
        <taxon>Neoteleostei</taxon>
        <taxon>Acanthomorphata</taxon>
        <taxon>Eupercaria</taxon>
        <taxon>Perciformes</taxon>
        <taxon>Notothenioidei</taxon>
        <taxon>Nototheniidae</taxon>
        <taxon>Dissostichus</taxon>
    </lineage>
</organism>
<evidence type="ECO:0000256" key="1">
    <source>
        <dbReference type="ARBA" id="ARBA00008601"/>
    </source>
</evidence>
<sequence>MASTNESGELSDQTVPDEDEERSVLGVQSHYLRCPSPSFSVASSSRFSMISGSDAESIFMEPIHLSSAIAAKQIINEDAVLSCSLNMSNESCPPRSVRAESIPESMLETAEQLMVEDLYNRVKDMMDDRSPYNTPCVLDIQRAMVQDRLDVKDNAVDEVWPNIFIAEKSVAVNKARLKRMGITHILNAAHGTGVYTGESFYSGMSITYLGIEVDDFPEADIAVHFRPSAEFLDEALLTHKGKVLVVSMMGASRSAVLVASYLMIFHNLSIMEALSSMRKKRSINPNEGFLKQLRNLNETLMEERDDDDDTLSQCSVIDARARNRIFGDGGDDDDEDTDKDEEQSMIGVKAHSIMMEEEEDGGSVMSSVASSAAALRSRLIGSNNQGPEVGYKYFVIVLKFIFKNG</sequence>
<evidence type="ECO:0000313" key="6">
    <source>
        <dbReference type="Proteomes" id="UP001228049"/>
    </source>
</evidence>
<dbReference type="InterPro" id="IPR020405">
    <property type="entry name" value="Atypical_DUSP_subfamA"/>
</dbReference>
<dbReference type="PRINTS" id="PR01908">
    <property type="entry name" value="ADSPHPHTASE"/>
</dbReference>